<accession>A0AAV2FH32</accession>
<reference evidence="1 2" key="1">
    <citation type="submission" date="2024-04" db="EMBL/GenBank/DDBJ databases">
        <authorList>
            <person name="Fracassetti M."/>
        </authorList>
    </citation>
    <scope>NUCLEOTIDE SEQUENCE [LARGE SCALE GENOMIC DNA]</scope>
</reference>
<dbReference type="EMBL" id="OZ034819">
    <property type="protein sequence ID" value="CAL1397604.1"/>
    <property type="molecule type" value="Genomic_DNA"/>
</dbReference>
<keyword evidence="2" id="KW-1185">Reference proteome</keyword>
<organism evidence="1 2">
    <name type="scientific">Linum trigynum</name>
    <dbReference type="NCBI Taxonomy" id="586398"/>
    <lineage>
        <taxon>Eukaryota</taxon>
        <taxon>Viridiplantae</taxon>
        <taxon>Streptophyta</taxon>
        <taxon>Embryophyta</taxon>
        <taxon>Tracheophyta</taxon>
        <taxon>Spermatophyta</taxon>
        <taxon>Magnoliopsida</taxon>
        <taxon>eudicotyledons</taxon>
        <taxon>Gunneridae</taxon>
        <taxon>Pentapetalae</taxon>
        <taxon>rosids</taxon>
        <taxon>fabids</taxon>
        <taxon>Malpighiales</taxon>
        <taxon>Linaceae</taxon>
        <taxon>Linum</taxon>
    </lineage>
</organism>
<name>A0AAV2FH32_9ROSI</name>
<gene>
    <name evidence="1" type="ORF">LTRI10_LOCUS37888</name>
</gene>
<dbReference type="Proteomes" id="UP001497516">
    <property type="component" value="Chromosome 6"/>
</dbReference>
<proteinExistence type="predicted"/>
<evidence type="ECO:0000313" key="1">
    <source>
        <dbReference type="EMBL" id="CAL1397604.1"/>
    </source>
</evidence>
<evidence type="ECO:0000313" key="2">
    <source>
        <dbReference type="Proteomes" id="UP001497516"/>
    </source>
</evidence>
<sequence length="96" mass="10691">MSCKPGDDHSGSLSSDNLRSSVRVVENALIPLKPNQPQSSMENAKRKPVVDVARFCSRSAVDDCRYVAFERSKLNSPSSDHVPNILNEVTFNKKMR</sequence>
<protein>
    <submittedName>
        <fullName evidence="1">Uncharacterized protein</fullName>
    </submittedName>
</protein>
<dbReference type="AlphaFoldDB" id="A0AAV2FH32"/>